<dbReference type="CDD" id="cd05489">
    <property type="entry name" value="xylanase_inhibitor_I_like"/>
    <property type="match status" value="1"/>
</dbReference>
<dbReference type="FunFam" id="2.40.70.10:FF:000045">
    <property type="entry name" value="Basic 7S globulin"/>
    <property type="match status" value="1"/>
</dbReference>
<dbReference type="InterPro" id="IPR032799">
    <property type="entry name" value="TAXi_C"/>
</dbReference>
<dbReference type="InterPro" id="IPR033121">
    <property type="entry name" value="PEPTIDASE_A1"/>
</dbReference>
<dbReference type="Proteomes" id="UP001202328">
    <property type="component" value="Unassembled WGS sequence"/>
</dbReference>
<dbReference type="EMBL" id="JAJJMB010006234">
    <property type="protein sequence ID" value="KAI3935705.1"/>
    <property type="molecule type" value="Genomic_DNA"/>
</dbReference>
<dbReference type="Gene3D" id="2.40.70.10">
    <property type="entry name" value="Acid Proteases"/>
    <property type="match status" value="2"/>
</dbReference>
<comment type="subcellular location">
    <subcellularLocation>
        <location evidence="1">Secreted</location>
        <location evidence="1">Extracellular space</location>
    </subcellularLocation>
</comment>
<dbReference type="FunFam" id="2.40.70.10:FF:000041">
    <property type="entry name" value="Basic 7S globulin"/>
    <property type="match status" value="1"/>
</dbReference>
<dbReference type="AlphaFoldDB" id="A0AAD4T1L2"/>
<evidence type="ECO:0000256" key="4">
    <source>
        <dbReference type="ARBA" id="ARBA00022729"/>
    </source>
</evidence>
<feature type="signal peptide" evidence="5">
    <location>
        <begin position="1"/>
        <end position="27"/>
    </location>
</feature>
<evidence type="ECO:0000256" key="5">
    <source>
        <dbReference type="SAM" id="SignalP"/>
    </source>
</evidence>
<dbReference type="Pfam" id="PF14541">
    <property type="entry name" value="TAXi_C"/>
    <property type="match status" value="1"/>
</dbReference>
<dbReference type="InterPro" id="IPR032861">
    <property type="entry name" value="TAXi_N"/>
</dbReference>
<feature type="chain" id="PRO_5042076134" description="Peptidase A1 domain-containing protein" evidence="5">
    <location>
        <begin position="28"/>
        <end position="435"/>
    </location>
</feature>
<evidence type="ECO:0000256" key="1">
    <source>
        <dbReference type="ARBA" id="ARBA00004239"/>
    </source>
</evidence>
<comment type="similarity">
    <text evidence="2">Belongs to the peptidase A1 family.</text>
</comment>
<evidence type="ECO:0000313" key="7">
    <source>
        <dbReference type="EMBL" id="KAI3935705.1"/>
    </source>
</evidence>
<dbReference type="PROSITE" id="PS51767">
    <property type="entry name" value="PEPTIDASE_A1"/>
    <property type="match status" value="1"/>
</dbReference>
<keyword evidence="8" id="KW-1185">Reference proteome</keyword>
<dbReference type="GO" id="GO:0004190">
    <property type="term" value="F:aspartic-type endopeptidase activity"/>
    <property type="evidence" value="ECO:0007669"/>
    <property type="project" value="InterPro"/>
</dbReference>
<sequence>MASSFAFSLLPFFFLSLIISLLPHSNAQLPSSSSRPHGVVLSVTKDASSLQYLTHIFQRTPKVRVNLTVDLGGQFTWVDCEDGYKSSSYRSARCKSVQCKLAGQPTSGCFDKCYGTPRPGCSNHTCSVLPYNSVSGWQSPGDVGSDSLTVKSTDGSDVMVRGLVFSCAPTSLVAGLAGGAKGIVGIGRSATGLPSQFSLAFRFPRKFAMCLSSSKGAVIFGDGPYMAQPGMDLSTSFTYTPLIVNPVSATTGGEKSPEYYIGVKSIKVGGRKILLKRGILSLKKDGLGGTKISTVNPYTVMETSIYNAVTSAYIKHAKAMNISRVASVSPFGVCFSTKKIVNTRAGAIVPSIDLVLQNKRAVWRIFGSNSMVKVKNGVSCLGFVDGGSEAKTSIVIGGYQLEDNLLQFDIPRSRLGFTSSLLFGSRQVACSALNN</sequence>
<dbReference type="Pfam" id="PF14543">
    <property type="entry name" value="TAXi_N"/>
    <property type="match status" value="1"/>
</dbReference>
<dbReference type="GO" id="GO:0006508">
    <property type="term" value="P:proteolysis"/>
    <property type="evidence" value="ECO:0007669"/>
    <property type="project" value="InterPro"/>
</dbReference>
<keyword evidence="4 5" id="KW-0732">Signal</keyword>
<comment type="caution">
    <text evidence="7">The sequence shown here is derived from an EMBL/GenBank/DDBJ whole genome shotgun (WGS) entry which is preliminary data.</text>
</comment>
<protein>
    <recommendedName>
        <fullName evidence="6">Peptidase A1 domain-containing protein</fullName>
    </recommendedName>
</protein>
<keyword evidence="3" id="KW-0964">Secreted</keyword>
<evidence type="ECO:0000256" key="2">
    <source>
        <dbReference type="ARBA" id="ARBA00007447"/>
    </source>
</evidence>
<feature type="domain" description="Peptidase A1" evidence="6">
    <location>
        <begin position="52"/>
        <end position="418"/>
    </location>
</feature>
<gene>
    <name evidence="7" type="ORF">MKW98_022713</name>
</gene>
<proteinExistence type="inferred from homology"/>
<dbReference type="PANTHER" id="PTHR47965">
    <property type="entry name" value="ASPARTYL PROTEASE-RELATED"/>
    <property type="match status" value="1"/>
</dbReference>
<dbReference type="InterPro" id="IPR001461">
    <property type="entry name" value="Aspartic_peptidase_A1"/>
</dbReference>
<reference evidence="7" key="1">
    <citation type="submission" date="2022-04" db="EMBL/GenBank/DDBJ databases">
        <title>A functionally conserved STORR gene fusion in Papaver species that diverged 16.8 million years ago.</title>
        <authorList>
            <person name="Catania T."/>
        </authorList>
    </citation>
    <scope>NUCLEOTIDE SEQUENCE</scope>
    <source>
        <strain evidence="7">S-188037</strain>
    </source>
</reference>
<dbReference type="PANTHER" id="PTHR47965:SF22">
    <property type="entry name" value="EUKARYOTIC ASPARTYL PROTEASE FAMILY PROTEIN"/>
    <property type="match status" value="1"/>
</dbReference>
<evidence type="ECO:0000259" key="6">
    <source>
        <dbReference type="PROSITE" id="PS51767"/>
    </source>
</evidence>
<dbReference type="GO" id="GO:0005576">
    <property type="term" value="C:extracellular region"/>
    <property type="evidence" value="ECO:0007669"/>
    <property type="project" value="UniProtKB-SubCell"/>
</dbReference>
<name>A0AAD4T1L2_9MAGN</name>
<dbReference type="SUPFAM" id="SSF50630">
    <property type="entry name" value="Acid proteases"/>
    <property type="match status" value="1"/>
</dbReference>
<dbReference type="InterPro" id="IPR021109">
    <property type="entry name" value="Peptidase_aspartic_dom_sf"/>
</dbReference>
<organism evidence="7 8">
    <name type="scientific">Papaver atlanticum</name>
    <dbReference type="NCBI Taxonomy" id="357466"/>
    <lineage>
        <taxon>Eukaryota</taxon>
        <taxon>Viridiplantae</taxon>
        <taxon>Streptophyta</taxon>
        <taxon>Embryophyta</taxon>
        <taxon>Tracheophyta</taxon>
        <taxon>Spermatophyta</taxon>
        <taxon>Magnoliopsida</taxon>
        <taxon>Ranunculales</taxon>
        <taxon>Papaveraceae</taxon>
        <taxon>Papaveroideae</taxon>
        <taxon>Papaver</taxon>
    </lineage>
</organism>
<evidence type="ECO:0000256" key="3">
    <source>
        <dbReference type="ARBA" id="ARBA00022525"/>
    </source>
</evidence>
<accession>A0AAD4T1L2</accession>
<evidence type="ECO:0000313" key="8">
    <source>
        <dbReference type="Proteomes" id="UP001202328"/>
    </source>
</evidence>
<dbReference type="InterPro" id="IPR033868">
    <property type="entry name" value="Xylanase_inhibitor_I-like"/>
</dbReference>